<evidence type="ECO:0000313" key="1">
    <source>
        <dbReference type="EMBL" id="EHL32192.1"/>
    </source>
</evidence>
<organism evidence="1 2">
    <name type="scientific">Legionella drancourtii LLAP12</name>
    <dbReference type="NCBI Taxonomy" id="658187"/>
    <lineage>
        <taxon>Bacteria</taxon>
        <taxon>Pseudomonadati</taxon>
        <taxon>Pseudomonadota</taxon>
        <taxon>Gammaproteobacteria</taxon>
        <taxon>Legionellales</taxon>
        <taxon>Legionellaceae</taxon>
        <taxon>Legionella</taxon>
    </lineage>
</organism>
<dbReference type="EMBL" id="JH413802">
    <property type="protein sequence ID" value="EHL32192.1"/>
    <property type="molecule type" value="Genomic_DNA"/>
</dbReference>
<accession>G9EKQ9</accession>
<name>G9EKQ9_9GAMM</name>
<proteinExistence type="predicted"/>
<dbReference type="AlphaFoldDB" id="G9EKQ9"/>
<reference evidence="1 2" key="1">
    <citation type="journal article" date="2011" name="BMC Genomics">
        <title>Insight into cross-talk between intra-amoebal pathogens.</title>
        <authorList>
            <person name="Gimenez G."/>
            <person name="Bertelli C."/>
            <person name="Moliner C."/>
            <person name="Robert C."/>
            <person name="Raoult D."/>
            <person name="Fournier P.E."/>
            <person name="Greub G."/>
        </authorList>
    </citation>
    <scope>NUCLEOTIDE SEQUENCE [LARGE SCALE GENOMIC DNA]</scope>
    <source>
        <strain evidence="1 2">LLAP12</strain>
    </source>
</reference>
<keyword evidence="2" id="KW-1185">Reference proteome</keyword>
<sequence length="41" mass="5006">MYCNKYLKQYANKTLFYPVTKSAYRLIHQGKVFNIYNKKNI</sequence>
<dbReference type="HOGENOM" id="CLU_3272121_0_0_6"/>
<dbReference type="InParanoid" id="G9EKQ9"/>
<evidence type="ECO:0000313" key="2">
    <source>
        <dbReference type="Proteomes" id="UP000002770"/>
    </source>
</evidence>
<dbReference type="Proteomes" id="UP000002770">
    <property type="component" value="Unassembled WGS sequence"/>
</dbReference>
<protein>
    <submittedName>
        <fullName evidence="1">Uncharacterized protein</fullName>
    </submittedName>
</protein>
<gene>
    <name evidence="1" type="ORF">LDG_5798</name>
</gene>